<evidence type="ECO:0000313" key="3">
    <source>
        <dbReference type="EMBL" id="KAF5316551.1"/>
    </source>
</evidence>
<sequence length="580" mass="61364">MSRQVQVDDADGGLHYSSGWSVISGDQYNNQGNFGSTYMNTLHSATTTASFTYTFDGADGLVWGTTNISKNSAGVIDPIWECLVDGKSILLQDPFAFTENNWPLCSWNSSIVPFGQHTLTVNVKSNGRAFLFDYFTYVPSPNADVNNAGIRLACTDSALQYGAGWEVYGGDLGRMAPVGGAPMALSFYGTGIMWYGTAPTERPHDNSTASYSLDGQPSTTFTVPGVPADQTEYNRFYFQTPSLLLGHHTIVTTSGGLDTQTPMVLSYIIIQGGSVQEPPRLPPTTTQPSAGLPITALPPATSSVATTIMVSNGVSITQTQLLPPSISSTSGASASANVTGITNTGQPTSASDNATRPTGSTSSDSSNTGDAKSTAVKGNGSGTSIGAIVGGILGVLLLIAIMLIIFWRRRKTRQQTALEKVQVQQPFYSNIVQSQSAFNPVHSGDAFPNPGESAFHGAHMHHRYHDGNTTGTFNYSAENRNVSNLRSRDPEASAGSEATLRSPHGSVASLLLSGRDSSPYAEGLVESLSRPYPAQHTPESSTNHSWAMNREGSGYRMRLSGGSQALSGSALESPPAYTTY</sequence>
<feature type="compositionally biased region" description="Low complexity" evidence="1">
    <location>
        <begin position="358"/>
        <end position="370"/>
    </location>
</feature>
<feature type="region of interest" description="Disordered" evidence="1">
    <location>
        <begin position="557"/>
        <end position="580"/>
    </location>
</feature>
<organism evidence="3 4">
    <name type="scientific">Psilocybe cf. subviscida</name>
    <dbReference type="NCBI Taxonomy" id="2480587"/>
    <lineage>
        <taxon>Eukaryota</taxon>
        <taxon>Fungi</taxon>
        <taxon>Dikarya</taxon>
        <taxon>Basidiomycota</taxon>
        <taxon>Agaricomycotina</taxon>
        <taxon>Agaricomycetes</taxon>
        <taxon>Agaricomycetidae</taxon>
        <taxon>Agaricales</taxon>
        <taxon>Agaricineae</taxon>
        <taxon>Strophariaceae</taxon>
        <taxon>Psilocybe</taxon>
    </lineage>
</organism>
<keyword evidence="2" id="KW-0472">Membrane</keyword>
<evidence type="ECO:0000256" key="2">
    <source>
        <dbReference type="SAM" id="Phobius"/>
    </source>
</evidence>
<dbReference type="EMBL" id="JAACJJ010000042">
    <property type="protein sequence ID" value="KAF5316551.1"/>
    <property type="molecule type" value="Genomic_DNA"/>
</dbReference>
<comment type="caution">
    <text evidence="3">The sequence shown here is derived from an EMBL/GenBank/DDBJ whole genome shotgun (WGS) entry which is preliminary data.</text>
</comment>
<feature type="compositionally biased region" description="Low complexity" evidence="1">
    <location>
        <begin position="325"/>
        <end position="336"/>
    </location>
</feature>
<dbReference type="OrthoDB" id="3052647at2759"/>
<protein>
    <submittedName>
        <fullName evidence="3">Uncharacterized protein</fullName>
    </submittedName>
</protein>
<feature type="compositionally biased region" description="Polar residues" evidence="1">
    <location>
        <begin position="337"/>
        <end position="357"/>
    </location>
</feature>
<keyword evidence="4" id="KW-1185">Reference proteome</keyword>
<proteinExistence type="predicted"/>
<evidence type="ECO:0000313" key="4">
    <source>
        <dbReference type="Proteomes" id="UP000567179"/>
    </source>
</evidence>
<accession>A0A8H5B4K8</accession>
<dbReference type="Gene3D" id="2.60.120.260">
    <property type="entry name" value="Galactose-binding domain-like"/>
    <property type="match status" value="1"/>
</dbReference>
<reference evidence="3 4" key="1">
    <citation type="journal article" date="2020" name="ISME J.">
        <title>Uncovering the hidden diversity of litter-decomposition mechanisms in mushroom-forming fungi.</title>
        <authorList>
            <person name="Floudas D."/>
            <person name="Bentzer J."/>
            <person name="Ahren D."/>
            <person name="Johansson T."/>
            <person name="Persson P."/>
            <person name="Tunlid A."/>
        </authorList>
    </citation>
    <scope>NUCLEOTIDE SEQUENCE [LARGE SCALE GENOMIC DNA]</scope>
    <source>
        <strain evidence="3 4">CBS 101986</strain>
    </source>
</reference>
<feature type="compositionally biased region" description="Low complexity" evidence="1">
    <location>
        <begin position="559"/>
        <end position="573"/>
    </location>
</feature>
<keyword evidence="2" id="KW-0812">Transmembrane</keyword>
<dbReference type="AlphaFoldDB" id="A0A8H5B4K8"/>
<name>A0A8H5B4K8_9AGAR</name>
<feature type="transmembrane region" description="Helical" evidence="2">
    <location>
        <begin position="385"/>
        <end position="407"/>
    </location>
</feature>
<dbReference type="Proteomes" id="UP000567179">
    <property type="component" value="Unassembled WGS sequence"/>
</dbReference>
<gene>
    <name evidence="3" type="ORF">D9619_006747</name>
</gene>
<keyword evidence="2" id="KW-1133">Transmembrane helix</keyword>
<evidence type="ECO:0000256" key="1">
    <source>
        <dbReference type="SAM" id="MobiDB-lite"/>
    </source>
</evidence>
<feature type="region of interest" description="Disordered" evidence="1">
    <location>
        <begin position="325"/>
        <end position="380"/>
    </location>
</feature>